<evidence type="ECO:0000256" key="3">
    <source>
        <dbReference type="ARBA" id="ARBA00023098"/>
    </source>
</evidence>
<dbReference type="KEGG" id="ril:CRIB_773"/>
<evidence type="ECO:0000256" key="1">
    <source>
        <dbReference type="ARBA" id="ARBA00022679"/>
    </source>
</evidence>
<keyword evidence="6" id="KW-1185">Reference proteome</keyword>
<name>A0A1V1I001_9FIRM</name>
<dbReference type="PANTHER" id="PTHR13943:SF77">
    <property type="entry name" value="LRAT DOMAIN-CONTAINING PROTEIN"/>
    <property type="match status" value="1"/>
</dbReference>
<gene>
    <name evidence="5" type="ORF">CRIB_773</name>
</gene>
<dbReference type="Proteomes" id="UP000245622">
    <property type="component" value="Chromosome 1"/>
</dbReference>
<dbReference type="Pfam" id="PF04970">
    <property type="entry name" value="LRAT"/>
    <property type="match status" value="1"/>
</dbReference>
<dbReference type="AlphaFoldDB" id="A0A1V1I001"/>
<dbReference type="PANTHER" id="PTHR13943">
    <property type="entry name" value="HRAS-LIKE SUPPRESSOR - RELATED"/>
    <property type="match status" value="1"/>
</dbReference>
<keyword evidence="5" id="KW-0012">Acyltransferase</keyword>
<evidence type="ECO:0000259" key="4">
    <source>
        <dbReference type="PROSITE" id="PS51934"/>
    </source>
</evidence>
<dbReference type="Gene3D" id="3.90.1720.10">
    <property type="entry name" value="endopeptidase domain like (from Nostoc punctiforme)"/>
    <property type="match status" value="1"/>
</dbReference>
<keyword evidence="1 5" id="KW-0808">Transferase</keyword>
<evidence type="ECO:0000256" key="2">
    <source>
        <dbReference type="ARBA" id="ARBA00022801"/>
    </source>
</evidence>
<dbReference type="GO" id="GO:0004623">
    <property type="term" value="F:phospholipase A2 activity"/>
    <property type="evidence" value="ECO:0007669"/>
    <property type="project" value="TreeGrafter"/>
</dbReference>
<dbReference type="GeneID" id="82204956"/>
<dbReference type="InterPro" id="IPR051496">
    <property type="entry name" value="H-rev107_PLA/AT"/>
</dbReference>
<dbReference type="GO" id="GO:0005737">
    <property type="term" value="C:cytoplasm"/>
    <property type="evidence" value="ECO:0007669"/>
    <property type="project" value="TreeGrafter"/>
</dbReference>
<dbReference type="PROSITE" id="PS51934">
    <property type="entry name" value="LRAT"/>
    <property type="match status" value="1"/>
</dbReference>
<organism evidence="5 6">
    <name type="scientific">Romboutsia ilealis</name>
    <dbReference type="NCBI Taxonomy" id="1115758"/>
    <lineage>
        <taxon>Bacteria</taxon>
        <taxon>Bacillati</taxon>
        <taxon>Bacillota</taxon>
        <taxon>Clostridia</taxon>
        <taxon>Peptostreptococcales</taxon>
        <taxon>Peptostreptococcaceae</taxon>
        <taxon>Romboutsia</taxon>
    </lineage>
</organism>
<dbReference type="RefSeq" id="WP_180703234.1">
    <property type="nucleotide sequence ID" value="NZ_CAPWPQ010000031.1"/>
</dbReference>
<evidence type="ECO:0000313" key="5">
    <source>
        <dbReference type="EMBL" id="CED93525.1"/>
    </source>
</evidence>
<keyword evidence="2" id="KW-0378">Hydrolase</keyword>
<dbReference type="GO" id="GO:0070292">
    <property type="term" value="P:N-acylphosphatidylethanolamine metabolic process"/>
    <property type="evidence" value="ECO:0007669"/>
    <property type="project" value="TreeGrafter"/>
</dbReference>
<feature type="domain" description="LRAT" evidence="4">
    <location>
        <begin position="9"/>
        <end position="111"/>
    </location>
</feature>
<dbReference type="GO" id="GO:0016410">
    <property type="term" value="F:N-acyltransferase activity"/>
    <property type="evidence" value="ECO:0007669"/>
    <property type="project" value="TreeGrafter"/>
</dbReference>
<dbReference type="EMBL" id="LN555523">
    <property type="protein sequence ID" value="CED93525.1"/>
    <property type="molecule type" value="Genomic_DNA"/>
</dbReference>
<reference evidence="5 6" key="1">
    <citation type="submission" date="2014-04" db="EMBL/GenBank/DDBJ databases">
        <authorList>
            <person name="Hornung B.V."/>
        </authorList>
    </citation>
    <scope>NUCLEOTIDE SEQUENCE [LARGE SCALE GENOMIC DNA]</scope>
    <source>
        <strain evidence="5 6">CRIB</strain>
    </source>
</reference>
<sequence length="130" mass="15412">MAKAEYGDIIYTKNNLYRHYGIYINENCVIHYDGKLDDMFLRKMYIRETTMDRFLGGKTCYYIDKRKAKFNNEEVVKRAREFIGEDKFNLVAHNCEHFAMWCKTGEPRSKQVYLTLLLAITIKSCLNNKG</sequence>
<dbReference type="GO" id="GO:0008970">
    <property type="term" value="F:phospholipase A1 activity"/>
    <property type="evidence" value="ECO:0007669"/>
    <property type="project" value="TreeGrafter"/>
</dbReference>
<evidence type="ECO:0000313" key="6">
    <source>
        <dbReference type="Proteomes" id="UP000245622"/>
    </source>
</evidence>
<dbReference type="InterPro" id="IPR007053">
    <property type="entry name" value="LRAT_dom"/>
</dbReference>
<keyword evidence="3" id="KW-0443">Lipid metabolism</keyword>
<proteinExistence type="predicted"/>
<protein>
    <submittedName>
        <fullName evidence="5">Lecithin retinol acyltransferase</fullName>
    </submittedName>
</protein>
<accession>A0A1V1I001</accession>